<dbReference type="InterPro" id="IPR029062">
    <property type="entry name" value="Class_I_gatase-like"/>
</dbReference>
<dbReference type="AlphaFoldDB" id="A0A2W7C238"/>
<sequence length="181" mass="19238">MRILLMLIPDVEADIAAGTSMLRLELFAGAYYLFHDRGIEVVLASPAGGSPWMGPASPGRENADVAVLRFRKDGPSREELTDTIRLDQAYAEDFDGALCLGSPGSIWRQEHKSPAASLIADFLVAAKPVAIMPSGLDLMPHGTAEGLLISGDSARTPLLAAHALIGVLDGRENRAASNFNE</sequence>
<accession>A0A2W7C238</accession>
<comment type="caution">
    <text evidence="1">The sequence shown here is derived from an EMBL/GenBank/DDBJ whole genome shotgun (WGS) entry which is preliminary data.</text>
</comment>
<organism evidence="1 2">
    <name type="scientific">Mesorhizobium kowhaii</name>
    <dbReference type="NCBI Taxonomy" id="1300272"/>
    <lineage>
        <taxon>Bacteria</taxon>
        <taxon>Pseudomonadati</taxon>
        <taxon>Pseudomonadota</taxon>
        <taxon>Alphaproteobacteria</taxon>
        <taxon>Hyphomicrobiales</taxon>
        <taxon>Phyllobacteriaceae</taxon>
        <taxon>Mesorhizobium</taxon>
    </lineage>
</organism>
<name>A0A2W7C238_9HYPH</name>
<reference evidence="2" key="1">
    <citation type="submission" date="2017-03" db="EMBL/GenBank/DDBJ databases">
        <authorList>
            <person name="Safronova V.I."/>
            <person name="Sazanova A.L."/>
            <person name="Chirak E.R."/>
        </authorList>
    </citation>
    <scope>NUCLEOTIDE SEQUENCE [LARGE SCALE GENOMIC DNA]</scope>
    <source>
        <strain evidence="2">Ach-343</strain>
    </source>
</reference>
<evidence type="ECO:0000313" key="1">
    <source>
        <dbReference type="EMBL" id="PZV37170.1"/>
    </source>
</evidence>
<dbReference type="RefSeq" id="WP_111545487.1">
    <property type="nucleotide sequence ID" value="NZ_MZXV01000034.1"/>
</dbReference>
<dbReference type="Gene3D" id="3.40.50.880">
    <property type="match status" value="1"/>
</dbReference>
<protein>
    <recommendedName>
        <fullName evidence="3">DJ-1/PfpI domain-containing protein</fullName>
    </recommendedName>
</protein>
<evidence type="ECO:0000313" key="2">
    <source>
        <dbReference type="Proteomes" id="UP000248616"/>
    </source>
</evidence>
<gene>
    <name evidence="1" type="ORF">B5V02_17630</name>
</gene>
<proteinExistence type="predicted"/>
<dbReference type="OrthoDB" id="9792284at2"/>
<evidence type="ECO:0008006" key="3">
    <source>
        <dbReference type="Google" id="ProtNLM"/>
    </source>
</evidence>
<dbReference type="SUPFAM" id="SSF52317">
    <property type="entry name" value="Class I glutamine amidotransferase-like"/>
    <property type="match status" value="1"/>
</dbReference>
<dbReference type="Proteomes" id="UP000248616">
    <property type="component" value="Unassembled WGS sequence"/>
</dbReference>
<keyword evidence="2" id="KW-1185">Reference proteome</keyword>
<dbReference type="EMBL" id="MZXV01000034">
    <property type="protein sequence ID" value="PZV37170.1"/>
    <property type="molecule type" value="Genomic_DNA"/>
</dbReference>